<dbReference type="GO" id="GO:0016709">
    <property type="term" value="F:oxidoreductase activity, acting on paired donors, with incorporation or reduction of molecular oxygen, NAD(P)H as one donor, and incorporation of one atom of oxygen"/>
    <property type="evidence" value="ECO:0007669"/>
    <property type="project" value="UniProtKB-ARBA"/>
</dbReference>
<keyword evidence="5" id="KW-1133">Transmembrane helix</keyword>
<dbReference type="Pfam" id="PF01494">
    <property type="entry name" value="FAD_binding_3"/>
    <property type="match status" value="1"/>
</dbReference>
<dbReference type="Proteomes" id="UP000315522">
    <property type="component" value="Unassembled WGS sequence"/>
</dbReference>
<organism evidence="7 8">
    <name type="scientific">Lachnellula willkommii</name>
    <dbReference type="NCBI Taxonomy" id="215461"/>
    <lineage>
        <taxon>Eukaryota</taxon>
        <taxon>Fungi</taxon>
        <taxon>Dikarya</taxon>
        <taxon>Ascomycota</taxon>
        <taxon>Pezizomycotina</taxon>
        <taxon>Leotiomycetes</taxon>
        <taxon>Helotiales</taxon>
        <taxon>Lachnaceae</taxon>
        <taxon>Lachnellula</taxon>
    </lineage>
</organism>
<evidence type="ECO:0000256" key="2">
    <source>
        <dbReference type="ARBA" id="ARBA00022630"/>
    </source>
</evidence>
<protein>
    <submittedName>
        <fullName evidence="7">Tetracenomycin polyketide synthesis hydroxylase</fullName>
    </submittedName>
</protein>
<evidence type="ECO:0000256" key="4">
    <source>
        <dbReference type="ARBA" id="ARBA00023002"/>
    </source>
</evidence>
<name>A0A559M5Y7_9HELO</name>
<keyword evidence="5" id="KW-0812">Transmembrane</keyword>
<dbReference type="InterPro" id="IPR002938">
    <property type="entry name" value="FAD-bd"/>
</dbReference>
<feature type="transmembrane region" description="Helical" evidence="5">
    <location>
        <begin position="6"/>
        <end position="29"/>
    </location>
</feature>
<dbReference type="Gene3D" id="3.50.50.60">
    <property type="entry name" value="FAD/NAD(P)-binding domain"/>
    <property type="match status" value="1"/>
</dbReference>
<dbReference type="AlphaFoldDB" id="A0A559M5Y7"/>
<sequence>MAEPPIHTTTIPVLIIGGGIVGLSASLFLSSHSIPHLLIERHPTTSQHPRARGLNTRAMEIFRSIGIDAAVREAGGSLSPSKGIVKGTSFIEVMERMTRKEGDGQRGAMPLAGWLNGVVSPTEGARCTQDMMEPVLVKAARERGGDLRYNTQCESVEQDEQGVTVTIRDRESPHLVSTVRARYLIAADGASSPIRKALGIATTGRGALGNLINILFRADLSGLVRGREISICTIVQPSLRGMLTAINNSDVWVFHLCYDPDKEKAEAYTTERVEELLRLAIGIQDLEIEIKSMMPWKPSDVVAQSMQSGRIFLAGDAAHQATPYAGQGATTGIADVFDLSWKLASVLSGQASPRLLDSYESERLPVGRFVAKESGELADEYGLPDMKRGKLTWAWNMGRRLPMITGFGYQYTNSPAVINDEEAPGWMSWWNMPWSVQSLVLGINGKPGTRVPHVWVQDSAGERVSTLDLCGKRFLLLTGSQGKPWCQAASDVAEKMGVGLEAYRVGPTGDVSDPKRRWEYAAGIGAYGALLVRPDGFVAWRVKDQEGGLGERLEGFLEKILCR</sequence>
<dbReference type="Pfam" id="PF21274">
    <property type="entry name" value="Rng_hyd_C"/>
    <property type="match status" value="1"/>
</dbReference>
<evidence type="ECO:0000256" key="1">
    <source>
        <dbReference type="ARBA" id="ARBA00001974"/>
    </source>
</evidence>
<accession>A0A559M5Y7</accession>
<dbReference type="Gene3D" id="3.40.30.120">
    <property type="match status" value="1"/>
</dbReference>
<keyword evidence="4" id="KW-0560">Oxidoreductase</keyword>
<evidence type="ECO:0000313" key="7">
    <source>
        <dbReference type="EMBL" id="TVY88378.1"/>
    </source>
</evidence>
<comment type="caution">
    <text evidence="7">The sequence shown here is derived from an EMBL/GenBank/DDBJ whole genome shotgun (WGS) entry which is preliminary data.</text>
</comment>
<gene>
    <name evidence="7" type="primary">tcmG</name>
    <name evidence="7" type="ORF">LAWI1_G008742</name>
</gene>
<keyword evidence="2" id="KW-0285">Flavoprotein</keyword>
<keyword evidence="3" id="KW-0274">FAD</keyword>
<keyword evidence="8" id="KW-1185">Reference proteome</keyword>
<dbReference type="GO" id="GO:0071949">
    <property type="term" value="F:FAD binding"/>
    <property type="evidence" value="ECO:0007669"/>
    <property type="project" value="InterPro"/>
</dbReference>
<dbReference type="InterPro" id="IPR036188">
    <property type="entry name" value="FAD/NAD-bd_sf"/>
</dbReference>
<evidence type="ECO:0000256" key="5">
    <source>
        <dbReference type="SAM" id="Phobius"/>
    </source>
</evidence>
<dbReference type="PRINTS" id="PR00420">
    <property type="entry name" value="RNGMNOXGNASE"/>
</dbReference>
<evidence type="ECO:0000313" key="8">
    <source>
        <dbReference type="Proteomes" id="UP000315522"/>
    </source>
</evidence>
<dbReference type="PANTHER" id="PTHR43004:SF19">
    <property type="entry name" value="BINDING MONOOXYGENASE, PUTATIVE (JCVI)-RELATED"/>
    <property type="match status" value="1"/>
</dbReference>
<dbReference type="PANTHER" id="PTHR43004">
    <property type="entry name" value="TRK SYSTEM POTASSIUM UPTAKE PROTEIN"/>
    <property type="match status" value="1"/>
</dbReference>
<dbReference type="SUPFAM" id="SSF51905">
    <property type="entry name" value="FAD/NAD(P)-binding domain"/>
    <property type="match status" value="1"/>
</dbReference>
<keyword evidence="5" id="KW-0472">Membrane</keyword>
<dbReference type="Gene3D" id="3.30.9.10">
    <property type="entry name" value="D-Amino Acid Oxidase, subunit A, domain 2"/>
    <property type="match status" value="1"/>
</dbReference>
<feature type="domain" description="FAD-binding" evidence="6">
    <location>
        <begin position="11"/>
        <end position="372"/>
    </location>
</feature>
<evidence type="ECO:0000256" key="3">
    <source>
        <dbReference type="ARBA" id="ARBA00022827"/>
    </source>
</evidence>
<proteinExistence type="predicted"/>
<evidence type="ECO:0000259" key="6">
    <source>
        <dbReference type="Pfam" id="PF01494"/>
    </source>
</evidence>
<comment type="cofactor">
    <cofactor evidence="1">
        <name>FAD</name>
        <dbReference type="ChEBI" id="CHEBI:57692"/>
    </cofactor>
</comment>
<reference evidence="7 8" key="1">
    <citation type="submission" date="2018-05" db="EMBL/GenBank/DDBJ databases">
        <title>Genome sequencing and assembly of the regulated plant pathogen Lachnellula willkommii and related sister species for the development of diagnostic species identification markers.</title>
        <authorList>
            <person name="Giroux E."/>
            <person name="Bilodeau G."/>
        </authorList>
    </citation>
    <scope>NUCLEOTIDE SEQUENCE [LARGE SCALE GENOMIC DNA]</scope>
    <source>
        <strain evidence="7 8">CBS 172.35</strain>
    </source>
</reference>
<dbReference type="EMBL" id="QGML01001766">
    <property type="protein sequence ID" value="TVY88378.1"/>
    <property type="molecule type" value="Genomic_DNA"/>
</dbReference>
<dbReference type="InterPro" id="IPR050641">
    <property type="entry name" value="RIFMO-like"/>
</dbReference>